<comment type="caution">
    <text evidence="1">The sequence shown here is derived from an EMBL/GenBank/DDBJ whole genome shotgun (WGS) entry which is preliminary data.</text>
</comment>
<gene>
    <name evidence="1" type="ORF">M153_11300000334</name>
</gene>
<dbReference type="VEuPathDB" id="MicrosporidiaDB:M153_11300000334"/>
<organism evidence="1 2">
    <name type="scientific">Pseudoloma neurophilia</name>
    <dbReference type="NCBI Taxonomy" id="146866"/>
    <lineage>
        <taxon>Eukaryota</taxon>
        <taxon>Fungi</taxon>
        <taxon>Fungi incertae sedis</taxon>
        <taxon>Microsporidia</taxon>
        <taxon>Pseudoloma</taxon>
    </lineage>
</organism>
<dbReference type="EMBL" id="LGUB01001177">
    <property type="protein sequence ID" value="KRH92133.1"/>
    <property type="molecule type" value="Genomic_DNA"/>
</dbReference>
<dbReference type="AlphaFoldDB" id="A0A0R0LW42"/>
<evidence type="ECO:0000313" key="2">
    <source>
        <dbReference type="Proteomes" id="UP000051530"/>
    </source>
</evidence>
<proteinExistence type="predicted"/>
<keyword evidence="2" id="KW-1185">Reference proteome</keyword>
<protein>
    <submittedName>
        <fullName evidence="1">Uncharacterized protein</fullName>
    </submittedName>
</protein>
<reference evidence="1 2" key="1">
    <citation type="submission" date="2015-07" db="EMBL/GenBank/DDBJ databases">
        <title>The genome of Pseudoloma neurophilia, a relevant intracellular parasite of the zebrafish.</title>
        <authorList>
            <person name="Ndikumana S."/>
            <person name="Pelin A."/>
            <person name="Sanders J."/>
            <person name="Corradi N."/>
        </authorList>
    </citation>
    <scope>NUCLEOTIDE SEQUENCE [LARGE SCALE GENOMIC DNA]</scope>
    <source>
        <strain evidence="1 2">MK1</strain>
    </source>
</reference>
<evidence type="ECO:0000313" key="1">
    <source>
        <dbReference type="EMBL" id="KRH92133.1"/>
    </source>
</evidence>
<dbReference type="Proteomes" id="UP000051530">
    <property type="component" value="Unassembled WGS sequence"/>
</dbReference>
<sequence length="45" mass="5668">MIFLNFYDFLTKCFFDFYDFLTKCFFNFLIIFKTCPQSLKMFHKI</sequence>
<accession>A0A0R0LW42</accession>
<name>A0A0R0LW42_9MICR</name>